<sequence length="1436" mass="157684">MMMPRKFQPSALLGILALLATALLPLPLSANPANPTTLLAVRQVLLSQAILPEDIRVARRSDGLFFEDAEVTGKVPEGTALLKVAKEDGADRLRLYVVDFSKPDHLESVLTESGLSVFCDFRAYRQCFTRPSETAVEYLPHAAVLTAGRGKELIYLRYPSGGSIIARHPGVKLLASSHAHGQFKGEVDMSVLKCTSFGVVEFPRQFDTSSFSIVDGTEGELRFCEVTPPLVTGKQVVALTGTKRAPRIYCEKGSRKLLYFEPFLQTGDANVPHSQSMELKLTGQPATCDLLSDSEDHVFAVKRFDPVHGKLSGEKLFSFTSVAGRKAFVPEVQHEAPLACYKLKLPPLRGVEREALLMKIHGSNIWMEVPVGTVLARPEEDKHEDILKLYSYQPTFTSSDIHVTELRAMADDSDLGPAVISTAEVSNGSSVAMLYQRPDAKMISIGYLQHGLFVGGSNLTFFTTDALNGKNILEYKLRQLQRGSSLSLSSVPEGLALQRDIVKYNTAPHGLPAVGREAEDMLAMYHRLRDYFSSNAGEQGLDDAVSEISNKICGGRPRTVIVNWTYADSSGQFSVTLRLPVNILDSPTSRGLIQQLQIALSLILEDTTALPRALANRTTFYGTAISTLYKILESGHCSSCPNGKTECNFCRAIMFRDFVYVKIQGLEISKKTMPDSFSWAEYRGQDFLTFAETSSGSALLGVEMDFHTNILTRGSPSRKHLHQLKAYATTCLNAHISSMVLRERSNSSSCPGLDPYLKNIVQTAPVEEFTSLMNGADFRDAVTEGCNVRLEDAVTSCINGDGEMLGLQRLPELRGDGRNSISEYIRSLLFPVLFGSIEDQFEAVDLSNKPSVLAAAPQLSQLLTVLQSASKNNKARPAVDYLFRDEAKDQAVAVSSGIDAAVAAKGHKPSLGSTFYVSLWYRFKWGLKLLEDILDGPETIQRDAEIVREVQAYAGRLMQQHPQKYSVIVTTLSWPENKLPENVSEAQNFVGAATGVVLVPGAILNLFDHHWNSVSSDVSRNIPERHVAEGVLPFTQRISYANPDMYGQVCKRLGWTSIRQPSNSEEAEAFVSALREVRALTGPVKKWIIDAGEPVSDTATWGQIRAIIDKAHGPHTKVPLFLPSSSKCQCVRSAALDRCYIDAVKTTEDVVFRMTLLFPPVIAGHVKRNAKTLTPEAAALCTSAGIFVTAWQQHQVEAGFEHPNGRLAHSLLIDRLKNAGDYTLSTIDDNGVEDTSAYNRTKKALNRVFSINSGAKVAFHPAGIDGRKTAARSLYGGIVNTVGMSAIHIDHFVQQILALGINLPRRARPPHPLAGLFAALRVSQRFKDCFGASKEMTFRAWYLMHLEGDNILRRVNSHKLGEEIASATYNFATGPGSAIFDEAFKTLMATVTTQWEDSNVYKSLIGYSPGKGAIRIPEVAPEDFETPADNQEMMML</sequence>
<accession>U6LUY2</accession>
<keyword evidence="3" id="KW-1185">Reference proteome</keyword>
<evidence type="ECO:0000313" key="2">
    <source>
        <dbReference type="EMBL" id="CDJ53926.1"/>
    </source>
</evidence>
<name>U6LUY2_9EIME</name>
<dbReference type="OrthoDB" id="346112at2759"/>
<dbReference type="VEuPathDB" id="ToxoDB:EBH_0009100"/>
<proteinExistence type="predicted"/>
<evidence type="ECO:0000256" key="1">
    <source>
        <dbReference type="SAM" id="SignalP"/>
    </source>
</evidence>
<feature type="signal peptide" evidence="1">
    <location>
        <begin position="1"/>
        <end position="30"/>
    </location>
</feature>
<feature type="chain" id="PRO_5004674180" evidence="1">
    <location>
        <begin position="31"/>
        <end position="1436"/>
    </location>
</feature>
<reference evidence="2" key="1">
    <citation type="submission" date="2013-10" db="EMBL/GenBank/DDBJ databases">
        <title>Genomic analysis of the causative agents of coccidiosis in chickens.</title>
        <authorList>
            <person name="Reid A.J."/>
            <person name="Blake D."/>
            <person name="Billington K."/>
            <person name="Browne H."/>
            <person name="Dunn M."/>
            <person name="Hung S."/>
            <person name="Kawahara F."/>
            <person name="Miranda-Saavedra D."/>
            <person name="Mourier T."/>
            <person name="Nagra H."/>
            <person name="Otto T.D."/>
            <person name="Rawlings N."/>
            <person name="Sanchez A."/>
            <person name="Sanders M."/>
            <person name="Subramaniam C."/>
            <person name="Tay Y."/>
            <person name="Dear P."/>
            <person name="Doerig C."/>
            <person name="Gruber A."/>
            <person name="Parkinson J."/>
            <person name="Shirley M."/>
            <person name="Wan K.L."/>
            <person name="Berriman M."/>
            <person name="Tomley F."/>
            <person name="Pain A."/>
        </authorList>
    </citation>
    <scope>NUCLEOTIDE SEQUENCE [LARGE SCALE GENOMIC DNA]</scope>
    <source>
        <strain evidence="2">Houghton</strain>
    </source>
</reference>
<dbReference type="Proteomes" id="UP000030750">
    <property type="component" value="Unassembled WGS sequence"/>
</dbReference>
<reference evidence="2" key="2">
    <citation type="submission" date="2013-10" db="EMBL/GenBank/DDBJ databases">
        <authorList>
            <person name="Aslett M."/>
        </authorList>
    </citation>
    <scope>NUCLEOTIDE SEQUENCE [LARGE SCALE GENOMIC DNA]</scope>
    <source>
        <strain evidence="2">Houghton</strain>
    </source>
</reference>
<keyword evidence="1" id="KW-0732">Signal</keyword>
<evidence type="ECO:0000313" key="3">
    <source>
        <dbReference type="Proteomes" id="UP000030750"/>
    </source>
</evidence>
<organism evidence="2 3">
    <name type="scientific">Eimeria brunetti</name>
    <dbReference type="NCBI Taxonomy" id="51314"/>
    <lineage>
        <taxon>Eukaryota</taxon>
        <taxon>Sar</taxon>
        <taxon>Alveolata</taxon>
        <taxon>Apicomplexa</taxon>
        <taxon>Conoidasida</taxon>
        <taxon>Coccidia</taxon>
        <taxon>Eucoccidiorida</taxon>
        <taxon>Eimeriorina</taxon>
        <taxon>Eimeriidae</taxon>
        <taxon>Eimeria</taxon>
    </lineage>
</organism>
<dbReference type="EMBL" id="HG713445">
    <property type="protein sequence ID" value="CDJ53926.1"/>
    <property type="molecule type" value="Genomic_DNA"/>
</dbReference>
<protein>
    <submittedName>
        <fullName evidence="2">Uncharacterized protein</fullName>
    </submittedName>
</protein>
<gene>
    <name evidence="2" type="ORF">EBH_0009100</name>
</gene>